<dbReference type="KEGG" id="cnt:JT31_18900"/>
<dbReference type="EMBL" id="CP009451">
    <property type="protein sequence ID" value="AIR06603.1"/>
    <property type="molecule type" value="Genomic_DNA"/>
</dbReference>
<dbReference type="OrthoDB" id="6636307at2"/>
<keyword evidence="2" id="KW-1185">Reference proteome</keyword>
<evidence type="ECO:0000313" key="2">
    <source>
        <dbReference type="Proteomes" id="UP000029481"/>
    </source>
</evidence>
<accession>A0A089Q2T0</accession>
<gene>
    <name evidence="1" type="ORF">JT31_18900</name>
</gene>
<dbReference type="AlphaFoldDB" id="A0A089Q2T0"/>
<sequence>MINREGSYDELLTNKKKETLMSMTIGTTSGVNELQLQAMLTGQLKEATHLEGWEAFKNFFIKLLNHLPGMNLEDKEKNLRDIYNMIYGEKTAAASDKTHSIETLWPAIERLIHLMEGDDVRAMEFELISHNVSGMTGQLHTPGHLTLVIRVDDHTLPEIALSNSDMHHEMLSNVLTHNMTSKDGAPGLYQLDQEKLISRGSSVELAPAAVMSTSHGFEVARALEASRVLVQTSVKEISNLDEQIAQLDHYQKLIADLTQLRSVQDPDVRTELHSEFIDNELAALNTHRQQQLESHQRLNHEFVDTLVEECADDLLQGGLLCKDAINTKQSLLSTFTPHMDTLFHEADNHRLQQIQSQLSLAYKVADLQAQLQSSESFPQEPFSNLQVAMRQAETGPLTTLLNTALNAIRQIAPHNIAREEIEAQARHASGRLLQPLEEAETTMAKLLSDPGIRSDMDSKTTEKMVTQATRLPPFTPDKMTLISRAETVHQQNVTISKIDRLLSEGLTLADHNVLDFPRERVIYELQTLNTQLPESQRKSSYQLQIDELDEGLLRRKVDIWQERVGSMPEAGRSPASGNAVQALTALKDKVQQLTISGQGKSEFKGFIASLITQHQVMESVEATLRHYIEGNKYAIKDVVNDLAGKMSAIGDCPRKHALMEHITALQTKNNELDTIYKEFADVQQKITAVARFHATWSEDLVKTFSNLKTQAQDLPGGEPKKTLLRNMAATEIKLLEVQHLERIFSEPGPLLAKATEANGTPSPHWPQVFPLLDQAAATLKQLPESTRTSGLATRLGNDTNNALNLLKGMIAAGPEGDKKYMAAREDEYKHLRDFISSMAGYLPNGNVLTNAVKDIKHENNFSSRTLRERFA</sequence>
<proteinExistence type="predicted"/>
<evidence type="ECO:0000313" key="1">
    <source>
        <dbReference type="EMBL" id="AIR06603.1"/>
    </source>
</evidence>
<reference evidence="1 2" key="1">
    <citation type="submission" date="2014-09" db="EMBL/GenBank/DDBJ databases">
        <title>Cedecea neteri SSMD04 Genome Sequencing.</title>
        <authorList>
            <person name="Tan J.-Y."/>
        </authorList>
    </citation>
    <scope>NUCLEOTIDE SEQUENCE [LARGE SCALE GENOMIC DNA]</scope>
    <source>
        <strain evidence="1 2">SSMD04</strain>
    </source>
</reference>
<organism evidence="1 2">
    <name type="scientific">Cedecea neteri</name>
    <dbReference type="NCBI Taxonomy" id="158822"/>
    <lineage>
        <taxon>Bacteria</taxon>
        <taxon>Pseudomonadati</taxon>
        <taxon>Pseudomonadota</taxon>
        <taxon>Gammaproteobacteria</taxon>
        <taxon>Enterobacterales</taxon>
        <taxon>Enterobacteriaceae</taxon>
        <taxon>Cedecea</taxon>
    </lineage>
</organism>
<protein>
    <submittedName>
        <fullName evidence="1">Uncharacterized protein</fullName>
    </submittedName>
</protein>
<dbReference type="Proteomes" id="UP000029481">
    <property type="component" value="Chromosome"/>
</dbReference>
<name>A0A089Q2T0_9ENTR</name>